<evidence type="ECO:0000256" key="1">
    <source>
        <dbReference type="SAM" id="MobiDB-lite"/>
    </source>
</evidence>
<evidence type="ECO:0000256" key="2">
    <source>
        <dbReference type="SAM" id="SignalP"/>
    </source>
</evidence>
<evidence type="ECO:0000313" key="4">
    <source>
        <dbReference type="Proteomes" id="UP001165590"/>
    </source>
</evidence>
<comment type="caution">
    <text evidence="3">The sequence shown here is derived from an EMBL/GenBank/DDBJ whole genome shotgun (WGS) entry which is preliminary data.</text>
</comment>
<feature type="region of interest" description="Disordered" evidence="1">
    <location>
        <begin position="28"/>
        <end position="63"/>
    </location>
</feature>
<keyword evidence="4" id="KW-1185">Reference proteome</keyword>
<name>A0ABT3UZ95_9ACTN</name>
<dbReference type="EMBL" id="JAIFZO010000002">
    <property type="protein sequence ID" value="MCX4232887.1"/>
    <property type="molecule type" value="Genomic_DNA"/>
</dbReference>
<organism evidence="3 4">
    <name type="scientific">Streptomyces ortus</name>
    <dbReference type="NCBI Taxonomy" id="2867268"/>
    <lineage>
        <taxon>Bacteria</taxon>
        <taxon>Bacillati</taxon>
        <taxon>Actinomycetota</taxon>
        <taxon>Actinomycetes</taxon>
        <taxon>Kitasatosporales</taxon>
        <taxon>Streptomycetaceae</taxon>
        <taxon>Streptomyces</taxon>
    </lineage>
</organism>
<accession>A0ABT3UZ95</accession>
<protein>
    <recommendedName>
        <fullName evidence="5">Lipoprotein</fullName>
    </recommendedName>
</protein>
<feature type="chain" id="PRO_5046035813" description="Lipoprotein" evidence="2">
    <location>
        <begin position="27"/>
        <end position="149"/>
    </location>
</feature>
<feature type="signal peptide" evidence="2">
    <location>
        <begin position="1"/>
        <end position="26"/>
    </location>
</feature>
<reference evidence="3" key="1">
    <citation type="journal article" date="2022" name="bioRxiv">
        <title>Discovery and biosynthetic assessment of Streptomyces ortus sp nov. isolated from a deep-sea sponge.</title>
        <authorList>
            <person name="Williams S.E."/>
        </authorList>
    </citation>
    <scope>NUCLEOTIDE SEQUENCE</scope>
    <source>
        <strain evidence="3">A15ISP2-DRY2</strain>
    </source>
</reference>
<dbReference type="PROSITE" id="PS51257">
    <property type="entry name" value="PROKAR_LIPOPROTEIN"/>
    <property type="match status" value="1"/>
</dbReference>
<evidence type="ECO:0000313" key="3">
    <source>
        <dbReference type="EMBL" id="MCX4232887.1"/>
    </source>
</evidence>
<evidence type="ECO:0008006" key="5">
    <source>
        <dbReference type="Google" id="ProtNLM"/>
    </source>
</evidence>
<sequence length="149" mass="15703">MRTGGAPWRGPVLGLALLTGALAAGAAGCGESGTQSTRTTQNGTTGAPEVTRTAPGTRSAPPVAAPEDLCVRLVARWSRKVLAGDTYGDYQSMGLSDRQYEILLDVVDAARAEQRREGGRAAGELIDRTARERCAERYRNGSPTEGPWS</sequence>
<proteinExistence type="predicted"/>
<gene>
    <name evidence="3" type="ORF">K3769_08870</name>
</gene>
<feature type="compositionally biased region" description="Low complexity" evidence="1">
    <location>
        <begin position="32"/>
        <end position="46"/>
    </location>
</feature>
<keyword evidence="2" id="KW-0732">Signal</keyword>
<dbReference type="Proteomes" id="UP001165590">
    <property type="component" value="Unassembled WGS sequence"/>
</dbReference>
<dbReference type="RefSeq" id="WP_267025883.1">
    <property type="nucleotide sequence ID" value="NZ_JAIFZO010000002.1"/>
</dbReference>